<dbReference type="EMBL" id="FKBS01000029">
    <property type="protein sequence ID" value="SAI58958.1"/>
    <property type="molecule type" value="Genomic_DNA"/>
</dbReference>
<name>A0A157RLV6_9BORD</name>
<protein>
    <submittedName>
        <fullName evidence="2">Phage DNA packaging protein Nu1</fullName>
    </submittedName>
</protein>
<dbReference type="RefSeq" id="WP_066420895.1">
    <property type="nucleotide sequence ID" value="NZ_FKBS01000029.1"/>
</dbReference>
<organism evidence="2 3">
    <name type="scientific">Bordetella ansorpii</name>
    <dbReference type="NCBI Taxonomy" id="288768"/>
    <lineage>
        <taxon>Bacteria</taxon>
        <taxon>Pseudomonadati</taxon>
        <taxon>Pseudomonadota</taxon>
        <taxon>Betaproteobacteria</taxon>
        <taxon>Burkholderiales</taxon>
        <taxon>Alcaligenaceae</taxon>
        <taxon>Bordetella</taxon>
    </lineage>
</organism>
<proteinExistence type="predicted"/>
<dbReference type="AlphaFoldDB" id="A0A157RLV6"/>
<dbReference type="Proteomes" id="UP000077037">
    <property type="component" value="Unassembled WGS sequence"/>
</dbReference>
<accession>A0A157RLV6</accession>
<evidence type="ECO:0000313" key="2">
    <source>
        <dbReference type="EMBL" id="SAI58958.1"/>
    </source>
</evidence>
<reference evidence="2 3" key="1">
    <citation type="submission" date="2016-03" db="EMBL/GenBank/DDBJ databases">
        <authorList>
            <consortium name="Pathogen Informatics"/>
        </authorList>
    </citation>
    <scope>NUCLEOTIDE SEQUENCE [LARGE SCALE GENOMIC DNA]</scope>
    <source>
        <strain evidence="2 3">NCTC13364</strain>
    </source>
</reference>
<gene>
    <name evidence="2" type="ORF">SAMEA1982600_05189</name>
</gene>
<evidence type="ECO:0000313" key="3">
    <source>
        <dbReference type="Proteomes" id="UP000077037"/>
    </source>
</evidence>
<sequence>MDLSQPVTQAAFGSLVGISQPAVSDLLSRGVLTQDEPAAVWLVEYCTHLREVAAGRQGDDGGLDLVSERARLAAAQADKFEMANAVTRKELAPVALIEQVLSKAGSRVAAILDAIPGNCKRLQPELGAAAMHSIRKEIARARNCAAAVSLDDLVEEEVPGDETEGMASDGEALMEG</sequence>
<feature type="region of interest" description="Disordered" evidence="1">
    <location>
        <begin position="156"/>
        <end position="176"/>
    </location>
</feature>
<dbReference type="OrthoDB" id="8963209at2"/>
<dbReference type="Pfam" id="PF07471">
    <property type="entry name" value="Phage_Nu1"/>
    <property type="match status" value="1"/>
</dbReference>
<dbReference type="InterPro" id="IPR010906">
    <property type="entry name" value="Phage_lambda_Nu1_terminase-ssu"/>
</dbReference>
<evidence type="ECO:0000256" key="1">
    <source>
        <dbReference type="SAM" id="MobiDB-lite"/>
    </source>
</evidence>